<dbReference type="GO" id="GO:0008725">
    <property type="term" value="F:DNA-3-methyladenine glycosylase activity"/>
    <property type="evidence" value="ECO:0007669"/>
    <property type="project" value="TreeGrafter"/>
</dbReference>
<feature type="domain" description="HhH-GPD" evidence="4">
    <location>
        <begin position="50"/>
        <end position="205"/>
    </location>
</feature>
<evidence type="ECO:0000259" key="4">
    <source>
        <dbReference type="SMART" id="SM00478"/>
    </source>
</evidence>
<dbReference type="PANTHER" id="PTHR43003">
    <property type="entry name" value="DNA-3-METHYLADENINE GLYCOSYLASE"/>
    <property type="match status" value="1"/>
</dbReference>
<evidence type="ECO:0000256" key="2">
    <source>
        <dbReference type="ARBA" id="ARBA00022763"/>
    </source>
</evidence>
<dbReference type="FunFam" id="1.10.340.30:FF:000004">
    <property type="entry name" value="DNA-3-methyladenine glycosylase II"/>
    <property type="match status" value="1"/>
</dbReference>
<proteinExistence type="inferred from homology"/>
<dbReference type="InterPro" id="IPR011257">
    <property type="entry name" value="DNA_glycosylase"/>
</dbReference>
<dbReference type="Pfam" id="PF00730">
    <property type="entry name" value="HhH-GPD"/>
    <property type="match status" value="1"/>
</dbReference>
<dbReference type="GO" id="GO:0032131">
    <property type="term" value="F:alkylated DNA binding"/>
    <property type="evidence" value="ECO:0007669"/>
    <property type="project" value="TreeGrafter"/>
</dbReference>
<sequence>MKDFCEIMNIYAGLDLLNRDEKMRVLIRKFGWPDFDPKQDYFQSLLRSIVFQQLSGKAANTIYERFINLIPKTVTLSPKEVLKLDKDEMRKTGLSFQKINYLRNLAYFFENNSFQKKDVERMTDEEISNALTQIKGIGQWTVDMFLMFTLNRADILPYTDLGIQKGFKKIFNMNNLPSKKEMETHSKIWRPYRTIACWYLWRTVDDAFAW</sequence>
<organism evidence="5">
    <name type="scientific">marine metagenome</name>
    <dbReference type="NCBI Taxonomy" id="408172"/>
    <lineage>
        <taxon>unclassified sequences</taxon>
        <taxon>metagenomes</taxon>
        <taxon>ecological metagenomes</taxon>
    </lineage>
</organism>
<dbReference type="EMBL" id="UINC01023299">
    <property type="protein sequence ID" value="SVA94679.1"/>
    <property type="molecule type" value="Genomic_DNA"/>
</dbReference>
<dbReference type="CDD" id="cd00056">
    <property type="entry name" value="ENDO3c"/>
    <property type="match status" value="1"/>
</dbReference>
<gene>
    <name evidence="5" type="ORF">METZ01_LOCUS147533</name>
</gene>
<dbReference type="SUPFAM" id="SSF48150">
    <property type="entry name" value="DNA-glycosylase"/>
    <property type="match status" value="1"/>
</dbReference>
<evidence type="ECO:0000256" key="3">
    <source>
        <dbReference type="ARBA" id="ARBA00023204"/>
    </source>
</evidence>
<protein>
    <recommendedName>
        <fullName evidence="4">HhH-GPD domain-containing protein</fullName>
    </recommendedName>
</protein>
<dbReference type="PANTHER" id="PTHR43003:SF5">
    <property type="entry name" value="DNA-3-METHYLADENINE GLYCOSYLASE"/>
    <property type="match status" value="1"/>
</dbReference>
<dbReference type="GO" id="GO:0006285">
    <property type="term" value="P:base-excision repair, AP site formation"/>
    <property type="evidence" value="ECO:0007669"/>
    <property type="project" value="TreeGrafter"/>
</dbReference>
<dbReference type="SMART" id="SM00478">
    <property type="entry name" value="ENDO3c"/>
    <property type="match status" value="1"/>
</dbReference>
<dbReference type="Gene3D" id="1.10.1670.40">
    <property type="match status" value="1"/>
</dbReference>
<comment type="similarity">
    <text evidence="1">Belongs to the alkylbase DNA glycosidase AlkA family.</text>
</comment>
<keyword evidence="2" id="KW-0227">DNA damage</keyword>
<keyword evidence="3" id="KW-0234">DNA repair</keyword>
<dbReference type="Gene3D" id="1.10.340.30">
    <property type="entry name" value="Hypothetical protein, domain 2"/>
    <property type="match status" value="1"/>
</dbReference>
<name>A0A381ZZV8_9ZZZZ</name>
<evidence type="ECO:0000256" key="1">
    <source>
        <dbReference type="ARBA" id="ARBA00010817"/>
    </source>
</evidence>
<dbReference type="GO" id="GO:0032993">
    <property type="term" value="C:protein-DNA complex"/>
    <property type="evidence" value="ECO:0007669"/>
    <property type="project" value="TreeGrafter"/>
</dbReference>
<dbReference type="GO" id="GO:0006307">
    <property type="term" value="P:DNA alkylation repair"/>
    <property type="evidence" value="ECO:0007669"/>
    <property type="project" value="TreeGrafter"/>
</dbReference>
<dbReference type="GO" id="GO:0005634">
    <property type="term" value="C:nucleus"/>
    <property type="evidence" value="ECO:0007669"/>
    <property type="project" value="TreeGrafter"/>
</dbReference>
<dbReference type="AlphaFoldDB" id="A0A381ZZV8"/>
<dbReference type="GO" id="GO:0043916">
    <property type="term" value="F:DNA-7-methylguanine glycosylase activity"/>
    <property type="evidence" value="ECO:0007669"/>
    <property type="project" value="TreeGrafter"/>
</dbReference>
<reference evidence="5" key="1">
    <citation type="submission" date="2018-05" db="EMBL/GenBank/DDBJ databases">
        <authorList>
            <person name="Lanie J.A."/>
            <person name="Ng W.-L."/>
            <person name="Kazmierczak K.M."/>
            <person name="Andrzejewski T.M."/>
            <person name="Davidsen T.M."/>
            <person name="Wayne K.J."/>
            <person name="Tettelin H."/>
            <person name="Glass J.I."/>
            <person name="Rusch D."/>
            <person name="Podicherti R."/>
            <person name="Tsui H.-C.T."/>
            <person name="Winkler M.E."/>
        </authorList>
    </citation>
    <scope>NUCLEOTIDE SEQUENCE</scope>
</reference>
<dbReference type="InterPro" id="IPR051912">
    <property type="entry name" value="Alkylbase_DNA_Glycosylase/TA"/>
</dbReference>
<evidence type="ECO:0000313" key="5">
    <source>
        <dbReference type="EMBL" id="SVA94679.1"/>
    </source>
</evidence>
<accession>A0A381ZZV8</accession>
<dbReference type="InterPro" id="IPR003265">
    <property type="entry name" value="HhH-GPD_domain"/>
</dbReference>